<evidence type="ECO:0000256" key="1">
    <source>
        <dbReference type="PROSITE-ProRule" id="PRU00723"/>
    </source>
</evidence>
<dbReference type="PANTHER" id="PTHR15725:SF14">
    <property type="entry name" value="ZINC FINGER CCCH DOMAIN-CONTAINING PROTEIN 11A"/>
    <property type="match status" value="1"/>
</dbReference>
<feature type="domain" description="C3H1-type" evidence="3">
    <location>
        <begin position="2"/>
        <end position="29"/>
    </location>
</feature>
<dbReference type="PROSITE" id="PS50103">
    <property type="entry name" value="ZF_C3H1"/>
    <property type="match status" value="1"/>
</dbReference>
<evidence type="ECO:0000256" key="2">
    <source>
        <dbReference type="SAM" id="MobiDB-lite"/>
    </source>
</evidence>
<accession>A0A818YQQ5</accession>
<feature type="compositionally biased region" description="Low complexity" evidence="2">
    <location>
        <begin position="430"/>
        <end position="448"/>
    </location>
</feature>
<dbReference type="InterPro" id="IPR000571">
    <property type="entry name" value="Znf_CCCH"/>
</dbReference>
<dbReference type="Gene3D" id="4.10.1000.10">
    <property type="entry name" value="Zinc finger, CCCH-type"/>
    <property type="match status" value="1"/>
</dbReference>
<dbReference type="GO" id="GO:0008270">
    <property type="term" value="F:zinc ion binding"/>
    <property type="evidence" value="ECO:0007669"/>
    <property type="project" value="UniProtKB-KW"/>
</dbReference>
<reference evidence="4" key="1">
    <citation type="submission" date="2021-02" db="EMBL/GenBank/DDBJ databases">
        <authorList>
            <person name="Nowell W R."/>
        </authorList>
    </citation>
    <scope>NUCLEOTIDE SEQUENCE</scope>
</reference>
<feature type="zinc finger region" description="C3H1-type" evidence="1">
    <location>
        <begin position="2"/>
        <end position="29"/>
    </location>
</feature>
<evidence type="ECO:0000313" key="4">
    <source>
        <dbReference type="EMBL" id="CAF3754304.1"/>
    </source>
</evidence>
<dbReference type="Pfam" id="PF15663">
    <property type="entry name" value="zf-CCCH_3"/>
    <property type="match status" value="1"/>
</dbReference>
<gene>
    <name evidence="4" type="ORF">OXD698_LOCUS15639</name>
</gene>
<keyword evidence="1" id="KW-0862">Zinc</keyword>
<feature type="compositionally biased region" description="Pro residues" evidence="2">
    <location>
        <begin position="564"/>
        <end position="574"/>
    </location>
</feature>
<feature type="compositionally biased region" description="Polar residues" evidence="2">
    <location>
        <begin position="404"/>
        <end position="415"/>
    </location>
</feature>
<evidence type="ECO:0000259" key="3">
    <source>
        <dbReference type="PROSITE" id="PS50103"/>
    </source>
</evidence>
<dbReference type="Proteomes" id="UP000663844">
    <property type="component" value="Unassembled WGS sequence"/>
</dbReference>
<keyword evidence="1" id="KW-0863">Zinc-finger</keyword>
<name>A0A818YQQ5_9BILA</name>
<evidence type="ECO:0000313" key="5">
    <source>
        <dbReference type="Proteomes" id="UP000663844"/>
    </source>
</evidence>
<protein>
    <recommendedName>
        <fullName evidence="3">C3H1-type domain-containing protein</fullName>
    </recommendedName>
</protein>
<dbReference type="PANTHER" id="PTHR15725">
    <property type="entry name" value="ZN-FINGER, C-X8-C-X5-C-X3-H TYPE-CONTAINING"/>
    <property type="match status" value="1"/>
</dbReference>
<dbReference type="AlphaFoldDB" id="A0A818YQQ5"/>
<feature type="compositionally biased region" description="Basic residues" evidence="2">
    <location>
        <begin position="417"/>
        <end position="429"/>
    </location>
</feature>
<feature type="region of interest" description="Disordered" evidence="2">
    <location>
        <begin position="275"/>
        <end position="464"/>
    </location>
</feature>
<feature type="compositionally biased region" description="Basic and acidic residues" evidence="2">
    <location>
        <begin position="327"/>
        <end position="336"/>
    </location>
</feature>
<comment type="caution">
    <text evidence="4">The sequence shown here is derived from an EMBL/GenBank/DDBJ whole genome shotgun (WGS) entry which is preliminary data.</text>
</comment>
<proteinExistence type="predicted"/>
<keyword evidence="1" id="KW-0479">Metal-binding</keyword>
<dbReference type="EMBL" id="CAJOAZ010001039">
    <property type="protein sequence ID" value="CAF3754304.1"/>
    <property type="molecule type" value="Genomic_DNA"/>
</dbReference>
<feature type="compositionally biased region" description="Polar residues" evidence="2">
    <location>
        <begin position="275"/>
        <end position="289"/>
    </location>
</feature>
<feature type="compositionally biased region" description="Low complexity" evidence="2">
    <location>
        <begin position="537"/>
        <end position="549"/>
    </location>
</feature>
<organism evidence="4 5">
    <name type="scientific">Adineta steineri</name>
    <dbReference type="NCBI Taxonomy" id="433720"/>
    <lineage>
        <taxon>Eukaryota</taxon>
        <taxon>Metazoa</taxon>
        <taxon>Spiralia</taxon>
        <taxon>Gnathifera</taxon>
        <taxon>Rotifera</taxon>
        <taxon>Eurotatoria</taxon>
        <taxon>Bdelloidea</taxon>
        <taxon>Adinetida</taxon>
        <taxon>Adinetidae</taxon>
        <taxon>Adineta</taxon>
    </lineage>
</organism>
<feature type="compositionally biased region" description="Low complexity" evidence="2">
    <location>
        <begin position="343"/>
        <end position="360"/>
    </location>
</feature>
<feature type="region of interest" description="Disordered" evidence="2">
    <location>
        <begin position="502"/>
        <end position="590"/>
    </location>
</feature>
<dbReference type="InterPro" id="IPR041686">
    <property type="entry name" value="Znf-CCCH_3"/>
</dbReference>
<sequence length="617" mass="68457">MQKVNDDCFFFLTSSCAKGHTCTYRHNPSVIACNVTCPAWLRGACTDPACSLRHSFIQRPAPPVNNGITCAYENSPTGCLNPNCTFFHLRSRPNSRSSLNIRPSTTNLVNKEVIKPTIVANSPSIPDVIPQQPINELLSNTEINPSPIETPSVPVTTVKPVTPPRRIAIPIETEQTETIARNVISDTSEDTKLQTRTTGNRNVVIAETVNIPNRKVVHRVVVSSDTNNSSKKVINDIDSDIDLDDLIEPEIDTNKINSLMDISFPCSAPSITNRLFTTSKQSPSTNSTKPIRLNRDRLPAANTTTPKPISPPSNEEKISAGTGLTQDDDRRTSRIERFKKKQSSPTRSVVNTVTRNVINSKRPASEQLTNDSPPIKRIYSQQDNNNNNNHHHQHHQNNNNNNNTTIGDLCSSTSNSRRPHERHQRRRRPSSSSSFSSTSSSTSSSPPQRKSPPRQPYSSLPTMNDSAWKNEVDAFLARTSQPKMPSQTFSVLPKPVSLLSIRPQYFPPPPPLMQQSSQWQASPRQAPPRQPSRPRKQSYGTTKQPTAPTIIPPPKPVEKIPLDNDPPPPQPPSPISSTQEDENLLLKLDEPTDIGDQFALIDEVLLETEADHLLELM</sequence>
<feature type="compositionally biased region" description="Low complexity" evidence="2">
    <location>
        <begin position="513"/>
        <end position="524"/>
    </location>
</feature>
<dbReference type="SMART" id="SM00356">
    <property type="entry name" value="ZnF_C3H1"/>
    <property type="match status" value="2"/>
</dbReference>